<dbReference type="Proteomes" id="UP001374535">
    <property type="component" value="Chromosome 3"/>
</dbReference>
<proteinExistence type="predicted"/>
<protein>
    <submittedName>
        <fullName evidence="1">Uncharacterized protein</fullName>
    </submittedName>
</protein>
<evidence type="ECO:0000313" key="1">
    <source>
        <dbReference type="EMBL" id="WVZ17900.1"/>
    </source>
</evidence>
<dbReference type="AlphaFoldDB" id="A0AAQ3NXX7"/>
<accession>A0AAQ3NXX7</accession>
<keyword evidence="2" id="KW-1185">Reference proteome</keyword>
<evidence type="ECO:0000313" key="2">
    <source>
        <dbReference type="Proteomes" id="UP001374535"/>
    </source>
</evidence>
<organism evidence="1 2">
    <name type="scientific">Vigna mungo</name>
    <name type="common">Black gram</name>
    <name type="synonym">Phaseolus mungo</name>
    <dbReference type="NCBI Taxonomy" id="3915"/>
    <lineage>
        <taxon>Eukaryota</taxon>
        <taxon>Viridiplantae</taxon>
        <taxon>Streptophyta</taxon>
        <taxon>Embryophyta</taxon>
        <taxon>Tracheophyta</taxon>
        <taxon>Spermatophyta</taxon>
        <taxon>Magnoliopsida</taxon>
        <taxon>eudicotyledons</taxon>
        <taxon>Gunneridae</taxon>
        <taxon>Pentapetalae</taxon>
        <taxon>rosids</taxon>
        <taxon>fabids</taxon>
        <taxon>Fabales</taxon>
        <taxon>Fabaceae</taxon>
        <taxon>Papilionoideae</taxon>
        <taxon>50 kb inversion clade</taxon>
        <taxon>NPAAA clade</taxon>
        <taxon>indigoferoid/millettioid clade</taxon>
        <taxon>Phaseoleae</taxon>
        <taxon>Vigna</taxon>
    </lineage>
</organism>
<reference evidence="1 2" key="1">
    <citation type="journal article" date="2023" name="Life. Sci Alliance">
        <title>Evolutionary insights into 3D genome organization and epigenetic landscape of Vigna mungo.</title>
        <authorList>
            <person name="Junaid A."/>
            <person name="Singh B."/>
            <person name="Bhatia S."/>
        </authorList>
    </citation>
    <scope>NUCLEOTIDE SEQUENCE [LARGE SCALE GENOMIC DNA]</scope>
    <source>
        <strain evidence="1">Urdbean</strain>
    </source>
</reference>
<dbReference type="EMBL" id="CP144698">
    <property type="protein sequence ID" value="WVZ17900.1"/>
    <property type="molecule type" value="Genomic_DNA"/>
</dbReference>
<name>A0AAQ3NXX7_VIGMU</name>
<gene>
    <name evidence="1" type="ORF">V8G54_010882</name>
</gene>
<sequence length="711" mass="79532">MEYQVEVWFNWDVTFYSNGTAQCFSKFLILVKPDCHGVNVSFKGKTRSGLGGVGCDILQQWHNPGAAVIAYKDTPDCHGVNVSLEGGPTRGLAGVGYDFHQQWHSPGAAVIAYKDTWLSTMPYCSVFQSFKSQLSLIAVGRMSLLREEQEVVWQWHNPGATVITYKDTVSDYQEDRVEVWVGWDVTSFSNGTAQDTVNNYHSQKRFCTKTSCMLPTNAIVALHHALLQCFSKFLILVKPDCHGVNVSFKGKTRSGLGGVGCDFLQQWHNPGAAVIAYKDTISDYQCQKRFCTKTSCVLPTNYIVAPQHALLQCFSMFLILVKPDCHEVNVSLEGRPSSGLGGVGCDFLQQWHSPGAAVIAYKDTVSDYHCQKRFCTKTSLVLPTNAIVALHHVVLQCFSKFLILVKPDCHGVNVSFKGKTRSGLGGVGCDFLQQWHNPGAAVIAYKDTVSDYECNKRICTKTSCVLPTNYIVAPQHALLQCFSKFLILVKPDCHGMNVSLEGRPSRGLGGVACDFLQQWHNPGAAVIAYKDIVSEYKCQKRFCTKTSCVFHTNSIVAPQHALLQCFSKILILFKPDCHGVNVSVKGRTRRGLGGVGCDFLRQWHNGQRAYADKFKGLPPHNTCKQPPTINGEETPLRWLTELERPRFDRDEGLSLRNGCERKRKECFKRIQEWVSIDNTACKRSGVTPTFIPTYRFHHIEFQKQQIIQEVL</sequence>